<name>W1XUI7_9ZZZZ</name>
<sequence length="50" mass="5377">MVTYKTIVVPTDGSENAKRALEHALAVADRNQAELIVVHVANIVSAISNF</sequence>
<evidence type="ECO:0000313" key="2">
    <source>
        <dbReference type="EMBL" id="ETJ33145.1"/>
    </source>
</evidence>
<comment type="caution">
    <text evidence="2">The sequence shown here is derived from an EMBL/GenBank/DDBJ whole genome shotgun (WGS) entry which is preliminary data.</text>
</comment>
<accession>W1XUI7</accession>
<feature type="domain" description="UspA" evidence="1">
    <location>
        <begin position="4"/>
        <end position="42"/>
    </location>
</feature>
<dbReference type="EMBL" id="AZMM01012407">
    <property type="protein sequence ID" value="ETJ33145.1"/>
    <property type="molecule type" value="Genomic_DNA"/>
</dbReference>
<dbReference type="Pfam" id="PF00582">
    <property type="entry name" value="Usp"/>
    <property type="match status" value="1"/>
</dbReference>
<reference evidence="2" key="1">
    <citation type="submission" date="2013-12" db="EMBL/GenBank/DDBJ databases">
        <title>A Varibaculum cambriense genome reconstructed from a premature infant gut community with otherwise low bacterial novelty that shifts toward anaerobic metabolism during the third week of life.</title>
        <authorList>
            <person name="Brown C.T."/>
            <person name="Sharon I."/>
            <person name="Thomas B.C."/>
            <person name="Castelle C.J."/>
            <person name="Morowitz M.J."/>
            <person name="Banfield J.F."/>
        </authorList>
    </citation>
    <scope>NUCLEOTIDE SEQUENCE</scope>
</reference>
<dbReference type="InterPro" id="IPR006016">
    <property type="entry name" value="UspA"/>
</dbReference>
<feature type="non-terminal residue" evidence="2">
    <location>
        <position position="50"/>
    </location>
</feature>
<dbReference type="InterPro" id="IPR014729">
    <property type="entry name" value="Rossmann-like_a/b/a_fold"/>
</dbReference>
<dbReference type="SUPFAM" id="SSF52402">
    <property type="entry name" value="Adenine nucleotide alpha hydrolases-like"/>
    <property type="match status" value="1"/>
</dbReference>
<dbReference type="CDD" id="cd00293">
    <property type="entry name" value="USP-like"/>
    <property type="match status" value="1"/>
</dbReference>
<gene>
    <name evidence="2" type="ORF">Q604_UNBC12407G0001</name>
</gene>
<evidence type="ECO:0000259" key="1">
    <source>
        <dbReference type="Pfam" id="PF00582"/>
    </source>
</evidence>
<protein>
    <submittedName>
        <fullName evidence="2">Universal stress family protein</fullName>
    </submittedName>
</protein>
<dbReference type="Gene3D" id="3.40.50.620">
    <property type="entry name" value="HUPs"/>
    <property type="match status" value="1"/>
</dbReference>
<organism evidence="2">
    <name type="scientific">human gut metagenome</name>
    <dbReference type="NCBI Taxonomy" id="408170"/>
    <lineage>
        <taxon>unclassified sequences</taxon>
        <taxon>metagenomes</taxon>
        <taxon>organismal metagenomes</taxon>
    </lineage>
</organism>
<dbReference type="AlphaFoldDB" id="W1XUI7"/>
<proteinExistence type="predicted"/>